<dbReference type="InterPro" id="IPR017853">
    <property type="entry name" value="GH"/>
</dbReference>
<comment type="similarity">
    <text evidence="1 7">Belongs to the glycosyl hydrolase 5 (cellulase A) family.</text>
</comment>
<evidence type="ECO:0000256" key="6">
    <source>
        <dbReference type="ARBA" id="ARBA00023326"/>
    </source>
</evidence>
<dbReference type="InterPro" id="IPR050386">
    <property type="entry name" value="Glycosyl_hydrolase_5"/>
</dbReference>
<dbReference type="AlphaFoldDB" id="A0AAU7JJ68"/>
<sequence>MTQAAIRVAAEGRAGEPQRLTRRAALGSMLAAAAAVAGARTGPALAAAPRGPMALARGVNLSHWFAQSFEGYSATHLALFVKPQDLARLRAAGFAHARLNLDPDVMFPSGTALDATALTLLNRALDAIDAAGLATVVDLHPGSGKEKLAESAGQAQFVERWSRLARALAGRDPARLALEILNEPEPLRDDAWWALQERALAAIRAADQSRTVIVAGGGWSGIDDLVKRTPYGDPNLVYTVHYYAPILFTHQAAEWTWPVATRVSGLGWPEDAARAEAAAQAATRDQEAHDHVRDQIGGGAFTQSAMAASFDTLGDWARRHGDPAIYVGEFGAYARAAPRDARLRWVEAARREFERRGWGWAVWDSSRSFGLRPESGPDALDPGMLAALGLEAGR</sequence>
<dbReference type="Gene3D" id="3.20.20.80">
    <property type="entry name" value="Glycosidases"/>
    <property type="match status" value="1"/>
</dbReference>
<dbReference type="InterPro" id="IPR006311">
    <property type="entry name" value="TAT_signal"/>
</dbReference>
<organism evidence="9">
    <name type="scientific">Alsobacter sp. KACC 23698</name>
    <dbReference type="NCBI Taxonomy" id="3149229"/>
    <lineage>
        <taxon>Bacteria</taxon>
        <taxon>Pseudomonadati</taxon>
        <taxon>Pseudomonadota</taxon>
        <taxon>Alphaproteobacteria</taxon>
        <taxon>Hyphomicrobiales</taxon>
        <taxon>Alsobacteraceae</taxon>
        <taxon>Alsobacter</taxon>
    </lineage>
</organism>
<gene>
    <name evidence="9" type="ORF">ABEG18_05255</name>
</gene>
<dbReference type="Pfam" id="PF00150">
    <property type="entry name" value="Cellulase"/>
    <property type="match status" value="1"/>
</dbReference>
<evidence type="ECO:0000256" key="3">
    <source>
        <dbReference type="ARBA" id="ARBA00023001"/>
    </source>
</evidence>
<dbReference type="GO" id="GO:0008422">
    <property type="term" value="F:beta-glucosidase activity"/>
    <property type="evidence" value="ECO:0007669"/>
    <property type="project" value="TreeGrafter"/>
</dbReference>
<feature type="domain" description="Glycoside hydrolase family 5" evidence="8">
    <location>
        <begin position="82"/>
        <end position="366"/>
    </location>
</feature>
<keyword evidence="6" id="KW-0624">Polysaccharide degradation</keyword>
<dbReference type="SUPFAM" id="SSF51445">
    <property type="entry name" value="(Trans)glycosidases"/>
    <property type="match status" value="1"/>
</dbReference>
<dbReference type="GO" id="GO:0009986">
    <property type="term" value="C:cell surface"/>
    <property type="evidence" value="ECO:0007669"/>
    <property type="project" value="TreeGrafter"/>
</dbReference>
<evidence type="ECO:0000259" key="8">
    <source>
        <dbReference type="Pfam" id="PF00150"/>
    </source>
</evidence>
<accession>A0AAU7JJ68</accession>
<dbReference type="RefSeq" id="WP_406857044.1">
    <property type="nucleotide sequence ID" value="NZ_CP157484.1"/>
</dbReference>
<keyword evidence="2 7" id="KW-0378">Hydrolase</keyword>
<evidence type="ECO:0000256" key="5">
    <source>
        <dbReference type="ARBA" id="ARBA00023295"/>
    </source>
</evidence>
<reference evidence="9" key="1">
    <citation type="submission" date="2024-05" db="EMBL/GenBank/DDBJ databases">
        <authorList>
            <person name="Kim S."/>
            <person name="Heo J."/>
            <person name="Choi H."/>
            <person name="Choi Y."/>
            <person name="Kwon S.-W."/>
            <person name="Kim Y."/>
        </authorList>
    </citation>
    <scope>NUCLEOTIDE SEQUENCE</scope>
    <source>
        <strain evidence="9">KACC 23698</strain>
    </source>
</reference>
<evidence type="ECO:0000313" key="9">
    <source>
        <dbReference type="EMBL" id="XBO40189.1"/>
    </source>
</evidence>
<dbReference type="GO" id="GO:0005576">
    <property type="term" value="C:extracellular region"/>
    <property type="evidence" value="ECO:0007669"/>
    <property type="project" value="TreeGrafter"/>
</dbReference>
<dbReference type="EMBL" id="CP157484">
    <property type="protein sequence ID" value="XBO40189.1"/>
    <property type="molecule type" value="Genomic_DNA"/>
</dbReference>
<dbReference type="PANTHER" id="PTHR31297:SF41">
    <property type="entry name" value="ENDOGLUCANASE, PUTATIVE (AFU_ORTHOLOGUE AFUA_5G01830)-RELATED"/>
    <property type="match status" value="1"/>
</dbReference>
<dbReference type="GO" id="GO:0030245">
    <property type="term" value="P:cellulose catabolic process"/>
    <property type="evidence" value="ECO:0007669"/>
    <property type="project" value="UniProtKB-KW"/>
</dbReference>
<keyword evidence="4" id="KW-0119">Carbohydrate metabolism</keyword>
<protein>
    <submittedName>
        <fullName evidence="9">Cellulase family glycosylhydrolase</fullName>
    </submittedName>
</protein>
<evidence type="ECO:0000256" key="2">
    <source>
        <dbReference type="ARBA" id="ARBA00022801"/>
    </source>
</evidence>
<proteinExistence type="inferred from homology"/>
<dbReference type="PROSITE" id="PS51318">
    <property type="entry name" value="TAT"/>
    <property type="match status" value="1"/>
</dbReference>
<evidence type="ECO:0000256" key="7">
    <source>
        <dbReference type="RuleBase" id="RU361153"/>
    </source>
</evidence>
<evidence type="ECO:0000256" key="1">
    <source>
        <dbReference type="ARBA" id="ARBA00005641"/>
    </source>
</evidence>
<name>A0AAU7JJ68_9HYPH</name>
<dbReference type="PANTHER" id="PTHR31297">
    <property type="entry name" value="GLUCAN ENDO-1,6-BETA-GLUCOSIDASE B"/>
    <property type="match status" value="1"/>
</dbReference>
<keyword evidence="5 7" id="KW-0326">Glycosidase</keyword>
<evidence type="ECO:0000256" key="4">
    <source>
        <dbReference type="ARBA" id="ARBA00023277"/>
    </source>
</evidence>
<keyword evidence="3" id="KW-0136">Cellulose degradation</keyword>
<dbReference type="InterPro" id="IPR001547">
    <property type="entry name" value="Glyco_hydro_5"/>
</dbReference>